<feature type="compositionally biased region" description="Polar residues" evidence="1">
    <location>
        <begin position="107"/>
        <end position="126"/>
    </location>
</feature>
<dbReference type="Proteomes" id="UP000314294">
    <property type="component" value="Unassembled WGS sequence"/>
</dbReference>
<dbReference type="AlphaFoldDB" id="A0A4Z2I9V0"/>
<comment type="caution">
    <text evidence="2">The sequence shown here is derived from an EMBL/GenBank/DDBJ whole genome shotgun (WGS) entry which is preliminary data.</text>
</comment>
<organism evidence="2 3">
    <name type="scientific">Liparis tanakae</name>
    <name type="common">Tanaka's snailfish</name>
    <dbReference type="NCBI Taxonomy" id="230148"/>
    <lineage>
        <taxon>Eukaryota</taxon>
        <taxon>Metazoa</taxon>
        <taxon>Chordata</taxon>
        <taxon>Craniata</taxon>
        <taxon>Vertebrata</taxon>
        <taxon>Euteleostomi</taxon>
        <taxon>Actinopterygii</taxon>
        <taxon>Neopterygii</taxon>
        <taxon>Teleostei</taxon>
        <taxon>Neoteleostei</taxon>
        <taxon>Acanthomorphata</taxon>
        <taxon>Eupercaria</taxon>
        <taxon>Perciformes</taxon>
        <taxon>Cottioidei</taxon>
        <taxon>Cottales</taxon>
        <taxon>Liparidae</taxon>
        <taxon>Liparis</taxon>
    </lineage>
</organism>
<evidence type="ECO:0000313" key="3">
    <source>
        <dbReference type="Proteomes" id="UP000314294"/>
    </source>
</evidence>
<dbReference type="EMBL" id="SRLO01000112">
    <property type="protein sequence ID" value="TNN74650.1"/>
    <property type="molecule type" value="Genomic_DNA"/>
</dbReference>
<reference evidence="2 3" key="1">
    <citation type="submission" date="2019-03" db="EMBL/GenBank/DDBJ databases">
        <title>First draft genome of Liparis tanakae, snailfish: a comprehensive survey of snailfish specific genes.</title>
        <authorList>
            <person name="Kim W."/>
            <person name="Song I."/>
            <person name="Jeong J.-H."/>
            <person name="Kim D."/>
            <person name="Kim S."/>
            <person name="Ryu S."/>
            <person name="Song J.Y."/>
            <person name="Lee S.K."/>
        </authorList>
    </citation>
    <scope>NUCLEOTIDE SEQUENCE [LARGE SCALE GENOMIC DNA]</scope>
    <source>
        <tissue evidence="2">Muscle</tissue>
    </source>
</reference>
<evidence type="ECO:0000256" key="1">
    <source>
        <dbReference type="SAM" id="MobiDB-lite"/>
    </source>
</evidence>
<evidence type="ECO:0000313" key="2">
    <source>
        <dbReference type="EMBL" id="TNN74650.1"/>
    </source>
</evidence>
<accession>A0A4Z2I9V0</accession>
<protein>
    <submittedName>
        <fullName evidence="2">Uncharacterized protein</fullName>
    </submittedName>
</protein>
<proteinExistence type="predicted"/>
<name>A0A4Z2I9V0_9TELE</name>
<feature type="region of interest" description="Disordered" evidence="1">
    <location>
        <begin position="107"/>
        <end position="132"/>
    </location>
</feature>
<gene>
    <name evidence="2" type="ORF">EYF80_015197</name>
</gene>
<keyword evidence="3" id="KW-1185">Reference proteome</keyword>
<sequence length="145" mass="15559">MDLFQNSCGIGSRPREVKKLSDSWNILMAFQPCTGEEDSGAKSSSALPVFNQEGFVAKFNGMQMFGCGDGERQNIADSLVETGVGSAAEAHRLVLVLQSQADAWHTTSRPSGFTSMDPSQNSSGISSKFRDVKKSSATRNMCVAL</sequence>